<reference evidence="3 4" key="1">
    <citation type="submission" date="2020-07" db="EMBL/GenBank/DDBJ databases">
        <title>Pseudogemmobacter sp. nov., isolated from poultry manure in Taiwan.</title>
        <authorList>
            <person name="Lin S.-Y."/>
            <person name="Tang Y.-S."/>
            <person name="Young C.-C."/>
        </authorList>
    </citation>
    <scope>NUCLEOTIDE SEQUENCE [LARGE SCALE GENOMIC DNA]</scope>
    <source>
        <strain evidence="3 4">CC-YST710</strain>
    </source>
</reference>
<comment type="caution">
    <text evidence="3">The sequence shown here is derived from an EMBL/GenBank/DDBJ whole genome shotgun (WGS) entry which is preliminary data.</text>
</comment>
<protein>
    <submittedName>
        <fullName evidence="3">Zf-TFIIB domain-containing protein</fullName>
    </submittedName>
</protein>
<accession>A0ABS8CMI6</accession>
<evidence type="ECO:0000313" key="4">
    <source>
        <dbReference type="Proteomes" id="UP001198571"/>
    </source>
</evidence>
<feature type="region of interest" description="Disordered" evidence="1">
    <location>
        <begin position="48"/>
        <end position="116"/>
    </location>
</feature>
<dbReference type="InterPro" id="IPR027392">
    <property type="entry name" value="TF_Znf"/>
</dbReference>
<feature type="compositionally biased region" description="Low complexity" evidence="1">
    <location>
        <begin position="51"/>
        <end position="60"/>
    </location>
</feature>
<evidence type="ECO:0000259" key="2">
    <source>
        <dbReference type="Pfam" id="PF13453"/>
    </source>
</evidence>
<feature type="domain" description="Transcription factor zinc-finger" evidence="2">
    <location>
        <begin position="2"/>
        <end position="40"/>
    </location>
</feature>
<organism evidence="3 4">
    <name type="scientific">Pseudogemmobacter faecipullorum</name>
    <dbReference type="NCBI Taxonomy" id="2755041"/>
    <lineage>
        <taxon>Bacteria</taxon>
        <taxon>Pseudomonadati</taxon>
        <taxon>Pseudomonadota</taxon>
        <taxon>Alphaproteobacteria</taxon>
        <taxon>Rhodobacterales</taxon>
        <taxon>Paracoccaceae</taxon>
        <taxon>Pseudogemmobacter</taxon>
    </lineage>
</organism>
<dbReference type="Pfam" id="PF13453">
    <property type="entry name" value="Zn_ribbon_TFIIB"/>
    <property type="match status" value="1"/>
</dbReference>
<sequence length="132" mass="15016">MKCPVDNETLLMTMREGVEIDYCPKCRGVWLDRGELDKLIGAAAQQPLSQPVQAAAGYGAAPPPLPEGQAYGRPAADYRRDAPRDLSQGRDSYRRRDDDDDDDRDRDGYRRYDDYKGHKRRKGGFLADIFDF</sequence>
<gene>
    <name evidence="3" type="ORF">H0485_11430</name>
</gene>
<evidence type="ECO:0000313" key="3">
    <source>
        <dbReference type="EMBL" id="MCB5410605.1"/>
    </source>
</evidence>
<dbReference type="EMBL" id="JACDXX010000009">
    <property type="protein sequence ID" value="MCB5410605.1"/>
    <property type="molecule type" value="Genomic_DNA"/>
</dbReference>
<feature type="compositionally biased region" description="Basic and acidic residues" evidence="1">
    <location>
        <begin position="105"/>
        <end position="116"/>
    </location>
</feature>
<feature type="compositionally biased region" description="Basic and acidic residues" evidence="1">
    <location>
        <begin position="76"/>
        <end position="97"/>
    </location>
</feature>
<keyword evidence="4" id="KW-1185">Reference proteome</keyword>
<evidence type="ECO:0000256" key="1">
    <source>
        <dbReference type="SAM" id="MobiDB-lite"/>
    </source>
</evidence>
<name>A0ABS8CMI6_9RHOB</name>
<proteinExistence type="predicted"/>
<dbReference type="Proteomes" id="UP001198571">
    <property type="component" value="Unassembled WGS sequence"/>
</dbReference>